<dbReference type="PANTHER" id="PTHR12905:SF28">
    <property type="entry name" value="RHAMNOGALACTURONATE LYASE C-RELATED"/>
    <property type="match status" value="1"/>
</dbReference>
<gene>
    <name evidence="2" type="ORF">FN846DRAFT_85341</name>
</gene>
<dbReference type="InParanoid" id="A0A5J5ETF9"/>
<dbReference type="SUPFAM" id="SSF56300">
    <property type="entry name" value="Metallo-dependent phosphatases"/>
    <property type="match status" value="1"/>
</dbReference>
<feature type="domain" description="Calcineurin-like phosphoesterase" evidence="1">
    <location>
        <begin position="59"/>
        <end position="225"/>
    </location>
</feature>
<dbReference type="InterPro" id="IPR029052">
    <property type="entry name" value="Metallo-depent_PP-like"/>
</dbReference>
<dbReference type="CDD" id="cd07379">
    <property type="entry name" value="MPP_239FB"/>
    <property type="match status" value="1"/>
</dbReference>
<protein>
    <submittedName>
        <fullName evidence="2">Metallo-dependent phosphatase-like protein</fullName>
    </submittedName>
</protein>
<name>A0A5J5ETF9_9PEZI</name>
<evidence type="ECO:0000313" key="3">
    <source>
        <dbReference type="Proteomes" id="UP000326924"/>
    </source>
</evidence>
<dbReference type="InterPro" id="IPR051693">
    <property type="entry name" value="UPF0046_metallophosphoest"/>
</dbReference>
<comment type="caution">
    <text evidence="2">The sequence shown here is derived from an EMBL/GenBank/DDBJ whole genome shotgun (WGS) entry which is preliminary data.</text>
</comment>
<dbReference type="InterPro" id="IPR004843">
    <property type="entry name" value="Calcineurin-like_PHP"/>
</dbReference>
<proteinExistence type="predicted"/>
<accession>A0A5J5ETF9</accession>
<evidence type="ECO:0000313" key="2">
    <source>
        <dbReference type="EMBL" id="KAA8902604.1"/>
    </source>
</evidence>
<keyword evidence="3" id="KW-1185">Reference proteome</keyword>
<dbReference type="GO" id="GO:0016787">
    <property type="term" value="F:hydrolase activity"/>
    <property type="evidence" value="ECO:0007669"/>
    <property type="project" value="InterPro"/>
</dbReference>
<dbReference type="Pfam" id="PF00149">
    <property type="entry name" value="Metallophos"/>
    <property type="match status" value="1"/>
</dbReference>
<evidence type="ECO:0000259" key="1">
    <source>
        <dbReference type="Pfam" id="PF00149"/>
    </source>
</evidence>
<dbReference type="PANTHER" id="PTHR12905">
    <property type="entry name" value="METALLOPHOSPHOESTERASE"/>
    <property type="match status" value="1"/>
</dbReference>
<dbReference type="OrthoDB" id="630188at2759"/>
<reference evidence="2 3" key="1">
    <citation type="submission" date="2019-09" db="EMBL/GenBank/DDBJ databases">
        <title>Draft genome of the ectomycorrhizal ascomycete Sphaerosporella brunnea.</title>
        <authorList>
            <consortium name="DOE Joint Genome Institute"/>
            <person name="Benucci G.M."/>
            <person name="Marozzi G."/>
            <person name="Antonielli L."/>
            <person name="Sanchez S."/>
            <person name="Marco P."/>
            <person name="Wang X."/>
            <person name="Falini L.B."/>
            <person name="Barry K."/>
            <person name="Haridas S."/>
            <person name="Lipzen A."/>
            <person name="Labutti K."/>
            <person name="Grigoriev I.V."/>
            <person name="Murat C."/>
            <person name="Martin F."/>
            <person name="Albertini E."/>
            <person name="Donnini D."/>
            <person name="Bonito G."/>
        </authorList>
    </citation>
    <scope>NUCLEOTIDE SEQUENCE [LARGE SCALE GENOMIC DNA]</scope>
    <source>
        <strain evidence="2 3">Sb_GMNB300</strain>
    </source>
</reference>
<sequence length="305" mass="34214">MFRRKPNDLERILHRRPPSAVKRFLSSPTKYVAIAIDRHFGLFRWKPSDGSGICVVCVSDTHGRHPAIPEGDLLIHAGDLTLSGTRHEIQVTLDWLSTLPHPHKIIIGGNRDLFLSEPGAIEELHWHGMLYLRDQPELLHFPTIGRSLKIYGSPRTPKHGTGVFQYPRKRSRAVWEGTVPIDTDILITHGPPFAHLDLAGRGCKGLLRELWRTRPLLHVFGHIHGGHGIEAVRFDAVQEGFEQVCAGKGVRGLVKMVRGMLERMVKVWMWWPASNHTVLVNAAVIGGGESGLEQRPVREAIVVEI</sequence>
<dbReference type="EMBL" id="VXIS01000130">
    <property type="protein sequence ID" value="KAA8902604.1"/>
    <property type="molecule type" value="Genomic_DNA"/>
</dbReference>
<dbReference type="Proteomes" id="UP000326924">
    <property type="component" value="Unassembled WGS sequence"/>
</dbReference>
<dbReference type="AlphaFoldDB" id="A0A5J5ETF9"/>
<dbReference type="Gene3D" id="3.60.21.10">
    <property type="match status" value="1"/>
</dbReference>
<organism evidence="2 3">
    <name type="scientific">Sphaerosporella brunnea</name>
    <dbReference type="NCBI Taxonomy" id="1250544"/>
    <lineage>
        <taxon>Eukaryota</taxon>
        <taxon>Fungi</taxon>
        <taxon>Dikarya</taxon>
        <taxon>Ascomycota</taxon>
        <taxon>Pezizomycotina</taxon>
        <taxon>Pezizomycetes</taxon>
        <taxon>Pezizales</taxon>
        <taxon>Pyronemataceae</taxon>
        <taxon>Sphaerosporella</taxon>
    </lineage>
</organism>